<gene>
    <name evidence="2" type="ORF">PAXRUDRAFT_165458</name>
</gene>
<sequence length="64" mass="7227">MVFQTSSSLALKGKFWLTYLFTENADGSQKLLPLIIGKAQKPHAFKNKTGSQLGFYHQTMQRHG</sequence>
<name>A0A0D0C461_9AGAM</name>
<dbReference type="HOGENOM" id="CLU_2868319_0_0_1"/>
<reference evidence="3" key="2">
    <citation type="submission" date="2015-01" db="EMBL/GenBank/DDBJ databases">
        <title>Evolutionary Origins and Diversification of the Mycorrhizal Mutualists.</title>
        <authorList>
            <consortium name="DOE Joint Genome Institute"/>
            <consortium name="Mycorrhizal Genomics Consortium"/>
            <person name="Kohler A."/>
            <person name="Kuo A."/>
            <person name="Nagy L.G."/>
            <person name="Floudas D."/>
            <person name="Copeland A."/>
            <person name="Barry K.W."/>
            <person name="Cichocki N."/>
            <person name="Veneault-Fourrey C."/>
            <person name="LaButti K."/>
            <person name="Lindquist E.A."/>
            <person name="Lipzen A."/>
            <person name="Lundell T."/>
            <person name="Morin E."/>
            <person name="Murat C."/>
            <person name="Riley R."/>
            <person name="Ohm R."/>
            <person name="Sun H."/>
            <person name="Tunlid A."/>
            <person name="Henrissat B."/>
            <person name="Grigoriev I.V."/>
            <person name="Hibbett D.S."/>
            <person name="Martin F."/>
        </authorList>
    </citation>
    <scope>NUCLEOTIDE SEQUENCE [LARGE SCALE GENOMIC DNA]</scope>
    <source>
        <strain evidence="3">Ve08.2h10</strain>
    </source>
</reference>
<dbReference type="EMBL" id="KN826792">
    <property type="protein sequence ID" value="KIK77897.1"/>
    <property type="molecule type" value="Genomic_DNA"/>
</dbReference>
<evidence type="ECO:0000313" key="2">
    <source>
        <dbReference type="EMBL" id="KIK77897.1"/>
    </source>
</evidence>
<keyword evidence="3" id="KW-1185">Reference proteome</keyword>
<organism evidence="2 3">
    <name type="scientific">Paxillus rubicundulus Ve08.2h10</name>
    <dbReference type="NCBI Taxonomy" id="930991"/>
    <lineage>
        <taxon>Eukaryota</taxon>
        <taxon>Fungi</taxon>
        <taxon>Dikarya</taxon>
        <taxon>Basidiomycota</taxon>
        <taxon>Agaricomycotina</taxon>
        <taxon>Agaricomycetes</taxon>
        <taxon>Agaricomycetidae</taxon>
        <taxon>Boletales</taxon>
        <taxon>Paxilineae</taxon>
        <taxon>Paxillaceae</taxon>
        <taxon>Paxillus</taxon>
    </lineage>
</organism>
<feature type="domain" description="DDE-1" evidence="1">
    <location>
        <begin position="17"/>
        <end position="58"/>
    </location>
</feature>
<dbReference type="InParanoid" id="A0A0D0C461"/>
<dbReference type="Proteomes" id="UP000054538">
    <property type="component" value="Unassembled WGS sequence"/>
</dbReference>
<reference evidence="2 3" key="1">
    <citation type="submission" date="2014-04" db="EMBL/GenBank/DDBJ databases">
        <authorList>
            <consortium name="DOE Joint Genome Institute"/>
            <person name="Kuo A."/>
            <person name="Kohler A."/>
            <person name="Jargeat P."/>
            <person name="Nagy L.G."/>
            <person name="Floudas D."/>
            <person name="Copeland A."/>
            <person name="Barry K.W."/>
            <person name="Cichocki N."/>
            <person name="Veneault-Fourrey C."/>
            <person name="LaButti K."/>
            <person name="Lindquist E.A."/>
            <person name="Lipzen A."/>
            <person name="Lundell T."/>
            <person name="Morin E."/>
            <person name="Murat C."/>
            <person name="Sun H."/>
            <person name="Tunlid A."/>
            <person name="Henrissat B."/>
            <person name="Grigoriev I.V."/>
            <person name="Hibbett D.S."/>
            <person name="Martin F."/>
            <person name="Nordberg H.P."/>
            <person name="Cantor M.N."/>
            <person name="Hua S.X."/>
        </authorList>
    </citation>
    <scope>NUCLEOTIDE SEQUENCE [LARGE SCALE GENOMIC DNA]</scope>
    <source>
        <strain evidence="2 3">Ve08.2h10</strain>
    </source>
</reference>
<evidence type="ECO:0000313" key="3">
    <source>
        <dbReference type="Proteomes" id="UP000054538"/>
    </source>
</evidence>
<dbReference type="InterPro" id="IPR004875">
    <property type="entry name" value="DDE_SF_endonuclease_dom"/>
</dbReference>
<dbReference type="AlphaFoldDB" id="A0A0D0C461"/>
<protein>
    <recommendedName>
        <fullName evidence="1">DDE-1 domain-containing protein</fullName>
    </recommendedName>
</protein>
<dbReference type="OrthoDB" id="162969at2759"/>
<evidence type="ECO:0000259" key="1">
    <source>
        <dbReference type="Pfam" id="PF03184"/>
    </source>
</evidence>
<proteinExistence type="predicted"/>
<dbReference type="GO" id="GO:0003676">
    <property type="term" value="F:nucleic acid binding"/>
    <property type="evidence" value="ECO:0007669"/>
    <property type="project" value="InterPro"/>
</dbReference>
<accession>A0A0D0C461</accession>
<dbReference type="Pfam" id="PF03184">
    <property type="entry name" value="DDE_1"/>
    <property type="match status" value="1"/>
</dbReference>